<dbReference type="EC" id="2.5.1.-" evidence="1"/>
<comment type="caution">
    <text evidence="1">The sequence shown here is derived from an EMBL/GenBank/DDBJ whole genome shotgun (WGS) entry which is preliminary data.</text>
</comment>
<sequence length="246" mass="27942">MTISKSDLLKKIDEFPFWYHKIELPNGIVTPGWAPINRDSYGIPADLKGKRVLDVGAWDGYWTFEALKRGAKEVVAIDDFSDYLGNLEESDRNAWGTFDLCREALGYSEEQCKRIEMSVYDVSQEALGRFDIVFCFGTLYHLRHPLLALDKLSSVCQEEIFVESAISDDFSPYRGGLGQGYSGGQMVMEFYPNNEYGNNHTNWWAPTLQCMAYMVNAAGFKDVEGWKLIDNPKELPHCRGFVAGKK</sequence>
<evidence type="ECO:0000313" key="2">
    <source>
        <dbReference type="Proteomes" id="UP000693672"/>
    </source>
</evidence>
<reference evidence="1" key="1">
    <citation type="submission" date="2021-06" db="EMBL/GenBank/DDBJ databases">
        <authorList>
            <person name="Criscuolo A."/>
        </authorList>
    </citation>
    <scope>NUCLEOTIDE SEQUENCE</scope>
    <source>
        <strain evidence="1">CIP111600</strain>
    </source>
</reference>
<accession>A0A916NXU9</accession>
<protein>
    <submittedName>
        <fullName evidence="1">tRNA U34 carboxymethyltransferase</fullName>
        <ecNumber evidence="1">2.5.1.-</ecNumber>
    </submittedName>
</protein>
<keyword evidence="1" id="KW-0808">Transferase</keyword>
<dbReference type="Pfam" id="PF08003">
    <property type="entry name" value="Methyltransf_9"/>
    <property type="match status" value="1"/>
</dbReference>
<gene>
    <name evidence="1" type="primary">cmoB</name>
    <name evidence="1" type="ORF">PAESOLCIP111_03514</name>
</gene>
<dbReference type="AlphaFoldDB" id="A0A916NXU9"/>
<evidence type="ECO:0000313" key="1">
    <source>
        <dbReference type="EMBL" id="CAG7633927.1"/>
    </source>
</evidence>
<name>A0A916NXU9_9BACL</name>
<dbReference type="Proteomes" id="UP000693672">
    <property type="component" value="Unassembled WGS sequence"/>
</dbReference>
<organism evidence="1 2">
    <name type="scientific">Paenibacillus solanacearum</name>
    <dbReference type="NCBI Taxonomy" id="2048548"/>
    <lineage>
        <taxon>Bacteria</taxon>
        <taxon>Bacillati</taxon>
        <taxon>Bacillota</taxon>
        <taxon>Bacilli</taxon>
        <taxon>Bacillales</taxon>
        <taxon>Paenibacillaceae</taxon>
        <taxon>Paenibacillus</taxon>
    </lineage>
</organism>
<dbReference type="GO" id="GO:0016740">
    <property type="term" value="F:transferase activity"/>
    <property type="evidence" value="ECO:0007669"/>
    <property type="project" value="UniProtKB-KW"/>
</dbReference>
<dbReference type="EMBL" id="CAJVAS010000015">
    <property type="protein sequence ID" value="CAG7633927.1"/>
    <property type="molecule type" value="Genomic_DNA"/>
</dbReference>
<dbReference type="CDD" id="cd02440">
    <property type="entry name" value="AdoMet_MTases"/>
    <property type="match status" value="1"/>
</dbReference>
<keyword evidence="2" id="KW-1185">Reference proteome</keyword>
<dbReference type="InterPro" id="IPR027555">
    <property type="entry name" value="Mo5U34_MeTrfas-like"/>
</dbReference>
<dbReference type="RefSeq" id="WP_218093261.1">
    <property type="nucleotide sequence ID" value="NZ_CAJVAS010000015.1"/>
</dbReference>
<proteinExistence type="predicted"/>